<evidence type="ECO:0000313" key="3">
    <source>
        <dbReference type="EMBL" id="MBB6261134.1"/>
    </source>
</evidence>
<feature type="transmembrane region" description="Helical" evidence="2">
    <location>
        <begin position="33"/>
        <end position="66"/>
    </location>
</feature>
<keyword evidence="4" id="KW-1185">Reference proteome</keyword>
<dbReference type="PANTHER" id="PTHR35813">
    <property type="entry name" value="INNER MEMBRANE PROTEIN YBAN"/>
    <property type="match status" value="1"/>
</dbReference>
<proteinExistence type="predicted"/>
<accession>A0A841M6D4</accession>
<keyword evidence="2" id="KW-0812">Transmembrane</keyword>
<sequence>MSNPQPDDSNAQPNGAETASRGSVASKAQRIIYMLLGFMMLALGIIGAFLPVMPTTIFIILAAWFFGRSSPKFEAKLLAHPQFGPMLIKWREKGAVPVKAKFFACGGMTLGYAIFWWGAQPGLWLALAVGIFMLASALYVASRPSG</sequence>
<gene>
    <name evidence="3" type="ORF">FHS77_001684</name>
</gene>
<feature type="region of interest" description="Disordered" evidence="1">
    <location>
        <begin position="1"/>
        <end position="22"/>
    </location>
</feature>
<evidence type="ECO:0000256" key="2">
    <source>
        <dbReference type="SAM" id="Phobius"/>
    </source>
</evidence>
<evidence type="ECO:0000313" key="4">
    <source>
        <dbReference type="Proteomes" id="UP000555393"/>
    </source>
</evidence>
<reference evidence="3 4" key="1">
    <citation type="submission" date="2020-08" db="EMBL/GenBank/DDBJ databases">
        <title>Genomic Encyclopedia of Type Strains, Phase IV (KMG-IV): sequencing the most valuable type-strain genomes for metagenomic binning, comparative biology and taxonomic classification.</title>
        <authorList>
            <person name="Goeker M."/>
        </authorList>
    </citation>
    <scope>NUCLEOTIDE SEQUENCE [LARGE SCALE GENOMIC DNA]</scope>
    <source>
        <strain evidence="3 4">DSM 22336</strain>
    </source>
</reference>
<dbReference type="GO" id="GO:0005886">
    <property type="term" value="C:plasma membrane"/>
    <property type="evidence" value="ECO:0007669"/>
    <property type="project" value="TreeGrafter"/>
</dbReference>
<keyword evidence="2" id="KW-0472">Membrane</keyword>
<protein>
    <recommendedName>
        <fullName evidence="5">DUF454 domain-containing protein</fullName>
    </recommendedName>
</protein>
<organism evidence="3 4">
    <name type="scientific">Paenochrobactrum gallinarii</name>
    <dbReference type="NCBI Taxonomy" id="643673"/>
    <lineage>
        <taxon>Bacteria</taxon>
        <taxon>Pseudomonadati</taxon>
        <taxon>Pseudomonadota</taxon>
        <taxon>Alphaproteobacteria</taxon>
        <taxon>Hyphomicrobiales</taxon>
        <taxon>Brucellaceae</taxon>
        <taxon>Paenochrobactrum</taxon>
    </lineage>
</organism>
<evidence type="ECO:0008006" key="5">
    <source>
        <dbReference type="Google" id="ProtNLM"/>
    </source>
</evidence>
<name>A0A841M6D4_9HYPH</name>
<dbReference type="EMBL" id="JACIIU010000006">
    <property type="protein sequence ID" value="MBB6261134.1"/>
    <property type="molecule type" value="Genomic_DNA"/>
</dbReference>
<feature type="transmembrane region" description="Helical" evidence="2">
    <location>
        <begin position="123"/>
        <end position="141"/>
    </location>
</feature>
<dbReference type="AlphaFoldDB" id="A0A841M6D4"/>
<comment type="caution">
    <text evidence="3">The sequence shown here is derived from an EMBL/GenBank/DDBJ whole genome shotgun (WGS) entry which is preliminary data.</text>
</comment>
<dbReference type="PIRSF" id="PIRSF016789">
    <property type="entry name" value="DUF454"/>
    <property type="match status" value="1"/>
</dbReference>
<feature type="transmembrane region" description="Helical" evidence="2">
    <location>
        <begin position="98"/>
        <end position="117"/>
    </location>
</feature>
<dbReference type="PANTHER" id="PTHR35813:SF1">
    <property type="entry name" value="INNER MEMBRANE PROTEIN YBAN"/>
    <property type="match status" value="1"/>
</dbReference>
<evidence type="ECO:0000256" key="1">
    <source>
        <dbReference type="SAM" id="MobiDB-lite"/>
    </source>
</evidence>
<keyword evidence="2" id="KW-1133">Transmembrane helix</keyword>
<dbReference type="Pfam" id="PF04304">
    <property type="entry name" value="DUF454"/>
    <property type="match status" value="1"/>
</dbReference>
<dbReference type="InterPro" id="IPR007401">
    <property type="entry name" value="DUF454"/>
</dbReference>
<dbReference type="Proteomes" id="UP000555393">
    <property type="component" value="Unassembled WGS sequence"/>
</dbReference>